<gene>
    <name evidence="1" type="ORF">EVA99_01360</name>
</gene>
<proteinExistence type="predicted"/>
<accession>A0A520MTI3</accession>
<name>A0A520MTI3_9GAMM</name>
<dbReference type="Proteomes" id="UP000320146">
    <property type="component" value="Unassembled WGS sequence"/>
</dbReference>
<reference evidence="1 2" key="1">
    <citation type="submission" date="2019-02" db="EMBL/GenBank/DDBJ databases">
        <title>Prokaryotic population dynamics and viral predation in marine succession experiment using metagenomics: the confinement effect.</title>
        <authorList>
            <person name="Haro-Moreno J.M."/>
            <person name="Rodriguez-Valera F."/>
            <person name="Lopez-Perez M."/>
        </authorList>
    </citation>
    <scope>NUCLEOTIDE SEQUENCE [LARGE SCALE GENOMIC DNA]</scope>
    <source>
        <strain evidence="1">MED-G166</strain>
    </source>
</reference>
<evidence type="ECO:0000313" key="2">
    <source>
        <dbReference type="Proteomes" id="UP000320146"/>
    </source>
</evidence>
<evidence type="ECO:0000313" key="1">
    <source>
        <dbReference type="EMBL" id="RZO24517.1"/>
    </source>
</evidence>
<organism evidence="1 2">
    <name type="scientific">SAR86 cluster bacterium</name>
    <dbReference type="NCBI Taxonomy" id="2030880"/>
    <lineage>
        <taxon>Bacteria</taxon>
        <taxon>Pseudomonadati</taxon>
        <taxon>Pseudomonadota</taxon>
        <taxon>Gammaproteobacteria</taxon>
        <taxon>SAR86 cluster</taxon>
    </lineage>
</organism>
<comment type="caution">
    <text evidence="1">The sequence shown here is derived from an EMBL/GenBank/DDBJ whole genome shotgun (WGS) entry which is preliminary data.</text>
</comment>
<dbReference type="EMBL" id="SHBL01000006">
    <property type="protein sequence ID" value="RZO24517.1"/>
    <property type="molecule type" value="Genomic_DNA"/>
</dbReference>
<sequence>MNELIEALKKGVVVISFKKIDTDEIRIMPSTLNEDLMPKGSKILNISSESATIVVWSLDKNAWRDIRSDTITEWRVQDD</sequence>
<evidence type="ECO:0008006" key="3">
    <source>
        <dbReference type="Google" id="ProtNLM"/>
    </source>
</evidence>
<protein>
    <recommendedName>
        <fullName evidence="3">DUF2693 domain-containing protein</fullName>
    </recommendedName>
</protein>
<dbReference type="AlphaFoldDB" id="A0A520MTI3"/>
<dbReference type="Pfam" id="PF10902">
    <property type="entry name" value="WYL_2"/>
    <property type="match status" value="1"/>
</dbReference>
<dbReference type="InterPro" id="IPR024401">
    <property type="entry name" value="WYL_prot"/>
</dbReference>